<dbReference type="GO" id="GO:0043565">
    <property type="term" value="F:sequence-specific DNA binding"/>
    <property type="evidence" value="ECO:0007669"/>
    <property type="project" value="TreeGrafter"/>
</dbReference>
<protein>
    <submittedName>
        <fullName evidence="6">LysR family transcriptional regulator</fullName>
    </submittedName>
</protein>
<evidence type="ECO:0000256" key="3">
    <source>
        <dbReference type="ARBA" id="ARBA00023125"/>
    </source>
</evidence>
<name>A0A4U1BKJ3_9GAMM</name>
<comment type="caution">
    <text evidence="6">The sequence shown here is derived from an EMBL/GenBank/DDBJ whole genome shotgun (WGS) entry which is preliminary data.</text>
</comment>
<organism evidence="6 7">
    <name type="scientific">Ferrimonas aestuarii</name>
    <dbReference type="NCBI Taxonomy" id="2569539"/>
    <lineage>
        <taxon>Bacteria</taxon>
        <taxon>Pseudomonadati</taxon>
        <taxon>Pseudomonadota</taxon>
        <taxon>Gammaproteobacteria</taxon>
        <taxon>Alteromonadales</taxon>
        <taxon>Ferrimonadaceae</taxon>
        <taxon>Ferrimonas</taxon>
    </lineage>
</organism>
<dbReference type="FunFam" id="3.40.190.290:FF:000001">
    <property type="entry name" value="Transcriptional regulator, LysR family"/>
    <property type="match status" value="1"/>
</dbReference>
<dbReference type="Gene3D" id="3.40.190.290">
    <property type="match status" value="1"/>
</dbReference>
<dbReference type="InterPro" id="IPR000847">
    <property type="entry name" value="LysR_HTH_N"/>
</dbReference>
<dbReference type="Proteomes" id="UP000305675">
    <property type="component" value="Unassembled WGS sequence"/>
</dbReference>
<sequence>MRSDPFAHLPIFIAVIEQGSFSSAASHLEMTPSAVSKRIAALEHALGTQLLQRTTRSLSLTQAGQDYYHDAQQAWTLMQQSQAKLQQGLTHPQGRLTLSVPAVFGRRHISPLIPEFLKRYPKVTIDLGLDDRMVDLVQEGVDLAIRIGHLPDSPQVATPLAPCESVLCASPNYLKHAGTPTRPEQLSDHNCLEYSYFRGGSHWQLGDHRVKPQGRYRVNCSDALLDALLADCGIAQMPTFIVAESLKQGQLVPLLTDYPLPKHKVYALTPHRNGQPAKTRAFIQFLQQQFGETPPWAR</sequence>
<dbReference type="RefSeq" id="WP_136864668.1">
    <property type="nucleotide sequence ID" value="NZ_SWCJ01000017.1"/>
</dbReference>
<evidence type="ECO:0000313" key="7">
    <source>
        <dbReference type="Proteomes" id="UP000305675"/>
    </source>
</evidence>
<evidence type="ECO:0000256" key="2">
    <source>
        <dbReference type="ARBA" id="ARBA00023015"/>
    </source>
</evidence>
<dbReference type="PROSITE" id="PS50931">
    <property type="entry name" value="HTH_LYSR"/>
    <property type="match status" value="1"/>
</dbReference>
<keyword evidence="7" id="KW-1185">Reference proteome</keyword>
<dbReference type="InterPro" id="IPR005119">
    <property type="entry name" value="LysR_subst-bd"/>
</dbReference>
<dbReference type="InterPro" id="IPR036390">
    <property type="entry name" value="WH_DNA-bd_sf"/>
</dbReference>
<proteinExistence type="inferred from homology"/>
<dbReference type="GO" id="GO:0006351">
    <property type="term" value="P:DNA-templated transcription"/>
    <property type="evidence" value="ECO:0007669"/>
    <property type="project" value="TreeGrafter"/>
</dbReference>
<dbReference type="OrthoDB" id="9786526at2"/>
<evidence type="ECO:0000256" key="1">
    <source>
        <dbReference type="ARBA" id="ARBA00009437"/>
    </source>
</evidence>
<dbReference type="PANTHER" id="PTHR30537">
    <property type="entry name" value="HTH-TYPE TRANSCRIPTIONAL REGULATOR"/>
    <property type="match status" value="1"/>
</dbReference>
<gene>
    <name evidence="6" type="ORF">FCL42_17200</name>
</gene>
<feature type="domain" description="HTH lysR-type" evidence="5">
    <location>
        <begin position="4"/>
        <end position="61"/>
    </location>
</feature>
<evidence type="ECO:0000256" key="4">
    <source>
        <dbReference type="ARBA" id="ARBA00023163"/>
    </source>
</evidence>
<dbReference type="GO" id="GO:0003700">
    <property type="term" value="F:DNA-binding transcription factor activity"/>
    <property type="evidence" value="ECO:0007669"/>
    <property type="project" value="InterPro"/>
</dbReference>
<reference evidence="6 7" key="1">
    <citation type="submission" date="2019-04" db="EMBL/GenBank/DDBJ databases">
        <authorList>
            <person name="Hwang J.C."/>
        </authorList>
    </citation>
    <scope>NUCLEOTIDE SEQUENCE [LARGE SCALE GENOMIC DNA]</scope>
    <source>
        <strain evidence="6 7">IMCC35002</strain>
    </source>
</reference>
<keyword evidence="3" id="KW-0238">DNA-binding</keyword>
<accession>A0A4U1BKJ3</accession>
<dbReference type="InterPro" id="IPR036388">
    <property type="entry name" value="WH-like_DNA-bd_sf"/>
</dbReference>
<dbReference type="PANTHER" id="PTHR30537:SF5">
    <property type="entry name" value="HTH-TYPE TRANSCRIPTIONAL ACTIVATOR TTDR-RELATED"/>
    <property type="match status" value="1"/>
</dbReference>
<keyword evidence="2" id="KW-0805">Transcription regulation</keyword>
<dbReference type="InterPro" id="IPR058163">
    <property type="entry name" value="LysR-type_TF_proteobact-type"/>
</dbReference>
<evidence type="ECO:0000313" key="6">
    <source>
        <dbReference type="EMBL" id="TKB51763.1"/>
    </source>
</evidence>
<dbReference type="SUPFAM" id="SSF46785">
    <property type="entry name" value="Winged helix' DNA-binding domain"/>
    <property type="match status" value="1"/>
</dbReference>
<evidence type="ECO:0000259" key="5">
    <source>
        <dbReference type="PROSITE" id="PS50931"/>
    </source>
</evidence>
<dbReference type="CDD" id="cd08422">
    <property type="entry name" value="PBP2_CrgA_like"/>
    <property type="match status" value="1"/>
</dbReference>
<dbReference type="AlphaFoldDB" id="A0A4U1BKJ3"/>
<comment type="similarity">
    <text evidence="1">Belongs to the LysR transcriptional regulatory family.</text>
</comment>
<dbReference type="SUPFAM" id="SSF53850">
    <property type="entry name" value="Periplasmic binding protein-like II"/>
    <property type="match status" value="1"/>
</dbReference>
<keyword evidence="4" id="KW-0804">Transcription</keyword>
<dbReference type="Pfam" id="PF00126">
    <property type="entry name" value="HTH_1"/>
    <property type="match status" value="1"/>
</dbReference>
<dbReference type="Gene3D" id="1.10.10.10">
    <property type="entry name" value="Winged helix-like DNA-binding domain superfamily/Winged helix DNA-binding domain"/>
    <property type="match status" value="1"/>
</dbReference>
<dbReference type="Pfam" id="PF03466">
    <property type="entry name" value="LysR_substrate"/>
    <property type="match status" value="1"/>
</dbReference>
<dbReference type="EMBL" id="SWCJ01000017">
    <property type="protein sequence ID" value="TKB51763.1"/>
    <property type="molecule type" value="Genomic_DNA"/>
</dbReference>
<dbReference type="FunFam" id="1.10.10.10:FF:000001">
    <property type="entry name" value="LysR family transcriptional regulator"/>
    <property type="match status" value="1"/>
</dbReference>